<dbReference type="InterPro" id="IPR050320">
    <property type="entry name" value="N5-glutamine_MTase"/>
</dbReference>
<protein>
    <recommendedName>
        <fullName evidence="1">peptide chain release factor N(5)-glutamine methyltransferase</fullName>
        <ecNumber evidence="1">2.1.1.297</ecNumber>
    </recommendedName>
</protein>
<organism evidence="8 9">
    <name type="scientific">Galdieria partita</name>
    <dbReference type="NCBI Taxonomy" id="83374"/>
    <lineage>
        <taxon>Eukaryota</taxon>
        <taxon>Rhodophyta</taxon>
        <taxon>Bangiophyceae</taxon>
        <taxon>Galdieriales</taxon>
        <taxon>Galdieriaceae</taxon>
        <taxon>Galdieria</taxon>
    </lineage>
</organism>
<dbReference type="PROSITE" id="PS00092">
    <property type="entry name" value="N6_MTASE"/>
    <property type="match status" value="1"/>
</dbReference>
<evidence type="ECO:0000256" key="2">
    <source>
        <dbReference type="ARBA" id="ARBA00022603"/>
    </source>
</evidence>
<evidence type="ECO:0000259" key="7">
    <source>
        <dbReference type="Pfam" id="PF17827"/>
    </source>
</evidence>
<sequence>MFIGISCNVLKSLQHFCSAKGRVWVFISSRYQSHVNKRSYYSTCVSTLSEAKLRDKLQVCKSSEELVKKLSEVFTQQGVPESRLSAEYIIATCFGLSRKQFLHGNLSLLSQGEPFWSTLVQYSIRRLLREPVQYLVGNWEFYNLTLKVRRPVLIPRPETEELVDRILQFWKVVLRSGSKDKITRCLEIGCGSGAISLSLLKGWKEFAGDSRNQLKVTALDIDPEAVSLTRENAAIVLENEQKQLLDIHLQDIATFSLNKYDFLVSNPPYISEAEYQTLQPEIVQYEAPYALLGGKDGMDIIRIILRGAKNWLKKGGTIWLEVDPSHPNMIKDFLLKEPNIGIELLQVFKDMSGHARYCQMMVI</sequence>
<dbReference type="Pfam" id="PF17827">
    <property type="entry name" value="PrmC_N"/>
    <property type="match status" value="1"/>
</dbReference>
<keyword evidence="4" id="KW-0949">S-adenosyl-L-methionine</keyword>
<evidence type="ECO:0000313" key="9">
    <source>
        <dbReference type="Proteomes" id="UP001061958"/>
    </source>
</evidence>
<dbReference type="OrthoDB" id="269872at2759"/>
<feature type="domain" description="Methyltransferase small" evidence="6">
    <location>
        <begin position="182"/>
        <end position="277"/>
    </location>
</feature>
<dbReference type="GO" id="GO:0003676">
    <property type="term" value="F:nucleic acid binding"/>
    <property type="evidence" value="ECO:0007669"/>
    <property type="project" value="InterPro"/>
</dbReference>
<keyword evidence="9" id="KW-1185">Reference proteome</keyword>
<dbReference type="InterPro" id="IPR002052">
    <property type="entry name" value="DNA_methylase_N6_adenine_CS"/>
</dbReference>
<dbReference type="AlphaFoldDB" id="A0A9C7UTA8"/>
<reference evidence="8" key="2">
    <citation type="submission" date="2022-01" db="EMBL/GenBank/DDBJ databases">
        <authorList>
            <person name="Hirooka S."/>
            <person name="Miyagishima S.Y."/>
        </authorList>
    </citation>
    <scope>NUCLEOTIDE SEQUENCE</scope>
    <source>
        <strain evidence="8">NBRC 102759</strain>
    </source>
</reference>
<feature type="domain" description="Release factor glutamine methyltransferase N-terminal" evidence="7">
    <location>
        <begin position="65"/>
        <end position="137"/>
    </location>
</feature>
<dbReference type="EMBL" id="BQMJ01000064">
    <property type="protein sequence ID" value="GJQ15054.1"/>
    <property type="molecule type" value="Genomic_DNA"/>
</dbReference>
<dbReference type="NCBIfam" id="TIGR00536">
    <property type="entry name" value="hemK_fam"/>
    <property type="match status" value="1"/>
</dbReference>
<dbReference type="GO" id="GO:0102559">
    <property type="term" value="F:peptide chain release factor N(5)-glutamine methyltransferase activity"/>
    <property type="evidence" value="ECO:0007669"/>
    <property type="project" value="UniProtKB-EC"/>
</dbReference>
<dbReference type="Pfam" id="PF05175">
    <property type="entry name" value="MTS"/>
    <property type="match status" value="1"/>
</dbReference>
<gene>
    <name evidence="8" type="ORF">GpartN1_g6845.t1</name>
</gene>
<dbReference type="InterPro" id="IPR040758">
    <property type="entry name" value="PrmC_N"/>
</dbReference>
<dbReference type="EC" id="2.1.1.297" evidence="1"/>
<dbReference type="GO" id="GO:0032259">
    <property type="term" value="P:methylation"/>
    <property type="evidence" value="ECO:0007669"/>
    <property type="project" value="UniProtKB-KW"/>
</dbReference>
<evidence type="ECO:0000313" key="8">
    <source>
        <dbReference type="EMBL" id="GJQ15054.1"/>
    </source>
</evidence>
<proteinExistence type="predicted"/>
<dbReference type="Gene3D" id="1.10.8.10">
    <property type="entry name" value="DNA helicase RuvA subunit, C-terminal domain"/>
    <property type="match status" value="1"/>
</dbReference>
<dbReference type="GO" id="GO:0005739">
    <property type="term" value="C:mitochondrion"/>
    <property type="evidence" value="ECO:0007669"/>
    <property type="project" value="TreeGrafter"/>
</dbReference>
<evidence type="ECO:0000256" key="3">
    <source>
        <dbReference type="ARBA" id="ARBA00022679"/>
    </source>
</evidence>
<accession>A0A9C7UTA8</accession>
<dbReference type="SUPFAM" id="SSF53335">
    <property type="entry name" value="S-adenosyl-L-methionine-dependent methyltransferases"/>
    <property type="match status" value="1"/>
</dbReference>
<comment type="caution">
    <text evidence="8">The sequence shown here is derived from an EMBL/GenBank/DDBJ whole genome shotgun (WGS) entry which is preliminary data.</text>
</comment>
<reference evidence="8" key="1">
    <citation type="journal article" date="2022" name="Proc. Natl. Acad. Sci. U.S.A.">
        <title>Life cycle and functional genomics of the unicellular red alga Galdieria for elucidating algal and plant evolution and industrial use.</title>
        <authorList>
            <person name="Hirooka S."/>
            <person name="Itabashi T."/>
            <person name="Ichinose T.M."/>
            <person name="Onuma R."/>
            <person name="Fujiwara T."/>
            <person name="Yamashita S."/>
            <person name="Jong L.W."/>
            <person name="Tomita R."/>
            <person name="Iwane A.H."/>
            <person name="Miyagishima S.Y."/>
        </authorList>
    </citation>
    <scope>NUCLEOTIDE SEQUENCE</scope>
    <source>
        <strain evidence="8">NBRC 102759</strain>
    </source>
</reference>
<evidence type="ECO:0000259" key="6">
    <source>
        <dbReference type="Pfam" id="PF05175"/>
    </source>
</evidence>
<evidence type="ECO:0000256" key="5">
    <source>
        <dbReference type="ARBA" id="ARBA00048391"/>
    </source>
</evidence>
<keyword evidence="2" id="KW-0489">Methyltransferase</keyword>
<dbReference type="CDD" id="cd02440">
    <property type="entry name" value="AdoMet_MTases"/>
    <property type="match status" value="1"/>
</dbReference>
<dbReference type="PANTHER" id="PTHR18895:SF74">
    <property type="entry name" value="MTRF1L RELEASE FACTOR GLUTAMINE METHYLTRANSFERASE"/>
    <property type="match status" value="1"/>
</dbReference>
<dbReference type="Proteomes" id="UP001061958">
    <property type="component" value="Unassembled WGS sequence"/>
</dbReference>
<dbReference type="InterPro" id="IPR029063">
    <property type="entry name" value="SAM-dependent_MTases_sf"/>
</dbReference>
<comment type="catalytic activity">
    <reaction evidence="5">
        <text>L-glutaminyl-[peptide chain release factor] + S-adenosyl-L-methionine = N(5)-methyl-L-glutaminyl-[peptide chain release factor] + S-adenosyl-L-homocysteine + H(+)</text>
        <dbReference type="Rhea" id="RHEA:42896"/>
        <dbReference type="Rhea" id="RHEA-COMP:10271"/>
        <dbReference type="Rhea" id="RHEA-COMP:10272"/>
        <dbReference type="ChEBI" id="CHEBI:15378"/>
        <dbReference type="ChEBI" id="CHEBI:30011"/>
        <dbReference type="ChEBI" id="CHEBI:57856"/>
        <dbReference type="ChEBI" id="CHEBI:59789"/>
        <dbReference type="ChEBI" id="CHEBI:61891"/>
        <dbReference type="EC" id="2.1.1.297"/>
    </reaction>
</comment>
<dbReference type="PANTHER" id="PTHR18895">
    <property type="entry name" value="HEMK METHYLTRANSFERASE"/>
    <property type="match status" value="1"/>
</dbReference>
<dbReference type="InterPro" id="IPR004556">
    <property type="entry name" value="HemK-like"/>
</dbReference>
<dbReference type="InterPro" id="IPR007848">
    <property type="entry name" value="Small_mtfrase_dom"/>
</dbReference>
<keyword evidence="3" id="KW-0808">Transferase</keyword>
<dbReference type="Gene3D" id="3.40.50.150">
    <property type="entry name" value="Vaccinia Virus protein VP39"/>
    <property type="match status" value="1"/>
</dbReference>
<evidence type="ECO:0000256" key="4">
    <source>
        <dbReference type="ARBA" id="ARBA00022691"/>
    </source>
</evidence>
<evidence type="ECO:0000256" key="1">
    <source>
        <dbReference type="ARBA" id="ARBA00012771"/>
    </source>
</evidence>
<name>A0A9C7UTA8_9RHOD</name>